<feature type="compositionally biased region" description="Low complexity" evidence="1">
    <location>
        <begin position="30"/>
        <end position="57"/>
    </location>
</feature>
<sequence length="106" mass="10929">MRNRILPFGLIPALLGSVLMFATAELPAQETAVTTPETTTSESTTTQTVTDSISTTTKAPSTDATAGACSKSCMDASGNLQTCKIVNSIPKYTCANPTTICSGACF</sequence>
<protein>
    <submittedName>
        <fullName evidence="3">Uncharacterized protein</fullName>
    </submittedName>
</protein>
<keyword evidence="2" id="KW-0732">Signal</keyword>
<proteinExistence type="predicted"/>
<name>A0A1Y6CYD7_9GAMM</name>
<reference evidence="3 4" key="1">
    <citation type="submission" date="2016-12" db="EMBL/GenBank/DDBJ databases">
        <authorList>
            <person name="Song W.-J."/>
            <person name="Kurnit D.M."/>
        </authorList>
    </citation>
    <scope>NUCLEOTIDE SEQUENCE [LARGE SCALE GENOMIC DNA]</scope>
    <source>
        <strain evidence="3 4">175</strain>
    </source>
</reference>
<feature type="signal peptide" evidence="2">
    <location>
        <begin position="1"/>
        <end position="24"/>
    </location>
</feature>
<feature type="chain" id="PRO_5011989131" evidence="2">
    <location>
        <begin position="25"/>
        <end position="106"/>
    </location>
</feature>
<evidence type="ECO:0000313" key="3">
    <source>
        <dbReference type="EMBL" id="SMF93573.1"/>
    </source>
</evidence>
<dbReference type="AlphaFoldDB" id="A0A1Y6CYD7"/>
<evidence type="ECO:0000313" key="4">
    <source>
        <dbReference type="Proteomes" id="UP000192923"/>
    </source>
</evidence>
<dbReference type="STRING" id="1760988.SAMN02949497_0860"/>
<dbReference type="Proteomes" id="UP000192923">
    <property type="component" value="Unassembled WGS sequence"/>
</dbReference>
<organism evidence="3 4">
    <name type="scientific">Methylomagnum ishizawai</name>
    <dbReference type="NCBI Taxonomy" id="1760988"/>
    <lineage>
        <taxon>Bacteria</taxon>
        <taxon>Pseudomonadati</taxon>
        <taxon>Pseudomonadota</taxon>
        <taxon>Gammaproteobacteria</taxon>
        <taxon>Methylococcales</taxon>
        <taxon>Methylococcaceae</taxon>
        <taxon>Methylomagnum</taxon>
    </lineage>
</organism>
<gene>
    <name evidence="3" type="ORF">SAMN02949497_0860</name>
</gene>
<feature type="region of interest" description="Disordered" evidence="1">
    <location>
        <begin position="30"/>
        <end position="63"/>
    </location>
</feature>
<accession>A0A1Y6CYD7</accession>
<dbReference type="EMBL" id="FXAM01000001">
    <property type="protein sequence ID" value="SMF93573.1"/>
    <property type="molecule type" value="Genomic_DNA"/>
</dbReference>
<keyword evidence="4" id="KW-1185">Reference proteome</keyword>
<evidence type="ECO:0000256" key="1">
    <source>
        <dbReference type="SAM" id="MobiDB-lite"/>
    </source>
</evidence>
<dbReference type="RefSeq" id="WP_139826508.1">
    <property type="nucleotide sequence ID" value="NZ_FXAM01000001.1"/>
</dbReference>
<evidence type="ECO:0000256" key="2">
    <source>
        <dbReference type="SAM" id="SignalP"/>
    </source>
</evidence>